<dbReference type="KEGG" id="mng:MNEG_6360"/>
<reference evidence="1 2" key="1">
    <citation type="journal article" date="2013" name="BMC Genomics">
        <title>Reconstruction of the lipid metabolism for the microalga Monoraphidium neglectum from its genome sequence reveals characteristics suitable for biofuel production.</title>
        <authorList>
            <person name="Bogen C."/>
            <person name="Al-Dilaimi A."/>
            <person name="Albersmeier A."/>
            <person name="Wichmann J."/>
            <person name="Grundmann M."/>
            <person name="Rupp O."/>
            <person name="Lauersen K.J."/>
            <person name="Blifernez-Klassen O."/>
            <person name="Kalinowski J."/>
            <person name="Goesmann A."/>
            <person name="Mussgnug J.H."/>
            <person name="Kruse O."/>
        </authorList>
    </citation>
    <scope>NUCLEOTIDE SEQUENCE [LARGE SCALE GENOMIC DNA]</scope>
    <source>
        <strain evidence="1 2">SAG 48.87</strain>
    </source>
</reference>
<keyword evidence="2" id="KW-1185">Reference proteome</keyword>
<sequence>MQASESKEVDKIAEVTEQLADTEGIETAQGVRQAAEARIRALDAQAKPLYDALEAVSVKEAAGAREHADRGKALQQRAGKLVTEKADHLRKGASASEAAKRIAPAVRALQDARAEWAAAGEALLG</sequence>
<dbReference type="STRING" id="145388.A0A0D2JRA2"/>
<dbReference type="EMBL" id="KK101244">
    <property type="protein sequence ID" value="KIZ01598.1"/>
    <property type="molecule type" value="Genomic_DNA"/>
</dbReference>
<gene>
    <name evidence="1" type="ORF">MNEG_6360</name>
</gene>
<dbReference type="GeneID" id="25739236"/>
<protein>
    <submittedName>
        <fullName evidence="1">Uncharacterized protein</fullName>
    </submittedName>
</protein>
<dbReference type="AlphaFoldDB" id="A0A0D2JRA2"/>
<proteinExistence type="predicted"/>
<evidence type="ECO:0000313" key="2">
    <source>
        <dbReference type="Proteomes" id="UP000054498"/>
    </source>
</evidence>
<organism evidence="1 2">
    <name type="scientific">Monoraphidium neglectum</name>
    <dbReference type="NCBI Taxonomy" id="145388"/>
    <lineage>
        <taxon>Eukaryota</taxon>
        <taxon>Viridiplantae</taxon>
        <taxon>Chlorophyta</taxon>
        <taxon>core chlorophytes</taxon>
        <taxon>Chlorophyceae</taxon>
        <taxon>CS clade</taxon>
        <taxon>Sphaeropleales</taxon>
        <taxon>Selenastraceae</taxon>
        <taxon>Monoraphidium</taxon>
    </lineage>
</organism>
<dbReference type="Proteomes" id="UP000054498">
    <property type="component" value="Unassembled WGS sequence"/>
</dbReference>
<name>A0A0D2JRA2_9CHLO</name>
<accession>A0A0D2JRA2</accession>
<evidence type="ECO:0000313" key="1">
    <source>
        <dbReference type="EMBL" id="KIZ01598.1"/>
    </source>
</evidence>
<dbReference type="RefSeq" id="XP_013900617.1">
    <property type="nucleotide sequence ID" value="XM_014045163.1"/>
</dbReference>